<feature type="domain" description="Core-binding (CB)" evidence="7">
    <location>
        <begin position="7"/>
        <end position="94"/>
    </location>
</feature>
<dbReference type="AlphaFoldDB" id="A0A2S0K4V2"/>
<dbReference type="PANTHER" id="PTHR30349">
    <property type="entry name" value="PHAGE INTEGRASE-RELATED"/>
    <property type="match status" value="1"/>
</dbReference>
<gene>
    <name evidence="9" type="primary">xerD_1</name>
    <name evidence="8" type="ORF">LS41612_19850</name>
    <name evidence="9" type="ORF">NCTC10338_00700</name>
</gene>
<dbReference type="GeneID" id="48278466"/>
<dbReference type="RefSeq" id="WP_024361608.1">
    <property type="nucleotide sequence ID" value="NZ_BJNS01000082.1"/>
</dbReference>
<dbReference type="Proteomes" id="UP000255295">
    <property type="component" value="Unassembled WGS sequence"/>
</dbReference>
<evidence type="ECO:0000256" key="1">
    <source>
        <dbReference type="ARBA" id="ARBA00008857"/>
    </source>
</evidence>
<dbReference type="GO" id="GO:0015074">
    <property type="term" value="P:DNA integration"/>
    <property type="evidence" value="ECO:0007669"/>
    <property type="project" value="UniProtKB-KW"/>
</dbReference>
<keyword evidence="3 5" id="KW-0238">DNA-binding</keyword>
<dbReference type="EMBL" id="CP019980">
    <property type="protein sequence ID" value="AVK98402.1"/>
    <property type="molecule type" value="Genomic_DNA"/>
</dbReference>
<evidence type="ECO:0000259" key="6">
    <source>
        <dbReference type="PROSITE" id="PS51898"/>
    </source>
</evidence>
<dbReference type="InterPro" id="IPR010998">
    <property type="entry name" value="Integrase_recombinase_N"/>
</dbReference>
<dbReference type="InterPro" id="IPR004107">
    <property type="entry name" value="Integrase_SAM-like_N"/>
</dbReference>
<reference evidence="9 11" key="2">
    <citation type="submission" date="2018-06" db="EMBL/GenBank/DDBJ databases">
        <authorList>
            <consortium name="Pathogen Informatics"/>
            <person name="Doyle S."/>
        </authorList>
    </citation>
    <scope>NUCLEOTIDE SEQUENCE [LARGE SCALE GENOMIC DNA]</scope>
    <source>
        <strain evidence="9 11">NCTC10338</strain>
    </source>
</reference>
<comment type="similarity">
    <text evidence="1">Belongs to the 'phage' integrase family.</text>
</comment>
<organism evidence="8 10">
    <name type="scientific">Lysinibacillus sphaericus</name>
    <name type="common">Bacillus sphaericus</name>
    <dbReference type="NCBI Taxonomy" id="1421"/>
    <lineage>
        <taxon>Bacteria</taxon>
        <taxon>Bacillati</taxon>
        <taxon>Bacillota</taxon>
        <taxon>Bacilli</taxon>
        <taxon>Bacillales</taxon>
        <taxon>Bacillaceae</taxon>
        <taxon>Lysinibacillus</taxon>
    </lineage>
</organism>
<accession>A0A2S0K4V2</accession>
<dbReference type="GO" id="GO:0006310">
    <property type="term" value="P:DNA recombination"/>
    <property type="evidence" value="ECO:0007669"/>
    <property type="project" value="UniProtKB-KW"/>
</dbReference>
<dbReference type="InterPro" id="IPR002104">
    <property type="entry name" value="Integrase_catalytic"/>
</dbReference>
<dbReference type="InterPro" id="IPR013762">
    <property type="entry name" value="Integrase-like_cat_sf"/>
</dbReference>
<dbReference type="InterPro" id="IPR044068">
    <property type="entry name" value="CB"/>
</dbReference>
<evidence type="ECO:0000313" key="9">
    <source>
        <dbReference type="EMBL" id="SUV15631.1"/>
    </source>
</evidence>
<dbReference type="InterPro" id="IPR011010">
    <property type="entry name" value="DNA_brk_join_enz"/>
</dbReference>
<evidence type="ECO:0000313" key="11">
    <source>
        <dbReference type="Proteomes" id="UP000255295"/>
    </source>
</evidence>
<evidence type="ECO:0000256" key="3">
    <source>
        <dbReference type="ARBA" id="ARBA00023125"/>
    </source>
</evidence>
<dbReference type="InterPro" id="IPR050090">
    <property type="entry name" value="Tyrosine_recombinase_XerCD"/>
</dbReference>
<dbReference type="EMBL" id="UFSZ01000001">
    <property type="protein sequence ID" value="SUV15631.1"/>
    <property type="molecule type" value="Genomic_DNA"/>
</dbReference>
<evidence type="ECO:0000259" key="7">
    <source>
        <dbReference type="PROSITE" id="PS51900"/>
    </source>
</evidence>
<dbReference type="PROSITE" id="PS51898">
    <property type="entry name" value="TYR_RECOMBINASE"/>
    <property type="match status" value="1"/>
</dbReference>
<protein>
    <submittedName>
        <fullName evidence="9">Tyrosine recombinase XerD</fullName>
    </submittedName>
</protein>
<reference evidence="8 10" key="1">
    <citation type="submission" date="2017-03" db="EMBL/GenBank/DDBJ databases">
        <title>The whole genome sequencing and assembly of Lysinibacillus sphaericus DSM 28T strain.</title>
        <authorList>
            <person name="Lee Y.-J."/>
            <person name="Yi H."/>
            <person name="Bahn Y.-S."/>
            <person name="Kim J.F."/>
            <person name="Lee D.-W."/>
        </authorList>
    </citation>
    <scope>NUCLEOTIDE SEQUENCE [LARGE SCALE GENOMIC DNA]</scope>
    <source>
        <strain evidence="8 10">DSM 28</strain>
    </source>
</reference>
<sequence length="296" mass="34459">MIIHSDFDLPKYSKKFLQHLKRKYYSEETIIGYENDIKKFSSFIYQLYDGHILTEEISKDDILEYLDFLGNQDYKPNSISRYFYGVKAFFKYLVIELNFKVDPTIGISTRNVYVPLPEILDMDEMALVLATAKKYSEFYYVLISLLYYTGSRITAARTLLKENVDIKNNKIYFPRIKGGRDLHLPLHPKLQKILGEYLQKTKDNGSDYLFPSPVSRNMPISGVEIRIKLKKIGAQCNITKRLTPHVIRHCTATHLTLLGVDQHYIATLLGHTDSRSTARYQHLKVDDLRSAMKKLK</sequence>
<dbReference type="PROSITE" id="PS51900">
    <property type="entry name" value="CB"/>
    <property type="match status" value="1"/>
</dbReference>
<dbReference type="PANTHER" id="PTHR30349:SF64">
    <property type="entry name" value="PROPHAGE INTEGRASE INTD-RELATED"/>
    <property type="match status" value="1"/>
</dbReference>
<evidence type="ECO:0000313" key="10">
    <source>
        <dbReference type="Proteomes" id="UP000238825"/>
    </source>
</evidence>
<name>A0A2S0K4V2_LYSSH</name>
<evidence type="ECO:0000256" key="5">
    <source>
        <dbReference type="PROSITE-ProRule" id="PRU01248"/>
    </source>
</evidence>
<keyword evidence="4" id="KW-0233">DNA recombination</keyword>
<dbReference type="Gene3D" id="1.10.150.130">
    <property type="match status" value="1"/>
</dbReference>
<dbReference type="GO" id="GO:0003677">
    <property type="term" value="F:DNA binding"/>
    <property type="evidence" value="ECO:0007669"/>
    <property type="project" value="UniProtKB-UniRule"/>
</dbReference>
<dbReference type="Gene3D" id="1.10.443.10">
    <property type="entry name" value="Intergrase catalytic core"/>
    <property type="match status" value="1"/>
</dbReference>
<dbReference type="Pfam" id="PF02899">
    <property type="entry name" value="Phage_int_SAM_1"/>
    <property type="match status" value="1"/>
</dbReference>
<proteinExistence type="inferred from homology"/>
<keyword evidence="2" id="KW-0229">DNA integration</keyword>
<dbReference type="SUPFAM" id="SSF56349">
    <property type="entry name" value="DNA breaking-rejoining enzymes"/>
    <property type="match status" value="1"/>
</dbReference>
<evidence type="ECO:0000313" key="8">
    <source>
        <dbReference type="EMBL" id="AVK98402.1"/>
    </source>
</evidence>
<feature type="domain" description="Tyr recombinase" evidence="6">
    <location>
        <begin position="115"/>
        <end position="293"/>
    </location>
</feature>
<dbReference type="Pfam" id="PF00589">
    <property type="entry name" value="Phage_integrase"/>
    <property type="match status" value="1"/>
</dbReference>
<evidence type="ECO:0000256" key="4">
    <source>
        <dbReference type="ARBA" id="ARBA00023172"/>
    </source>
</evidence>
<evidence type="ECO:0000256" key="2">
    <source>
        <dbReference type="ARBA" id="ARBA00022908"/>
    </source>
</evidence>
<dbReference type="Proteomes" id="UP000238825">
    <property type="component" value="Chromosome"/>
</dbReference>